<gene>
    <name evidence="2" type="ORF">HPB52_018246</name>
</gene>
<dbReference type="EMBL" id="JABSTV010001252">
    <property type="protein sequence ID" value="KAH7948064.1"/>
    <property type="molecule type" value="Genomic_DNA"/>
</dbReference>
<keyword evidence="1" id="KW-0812">Transmembrane</keyword>
<evidence type="ECO:0000256" key="1">
    <source>
        <dbReference type="SAM" id="Phobius"/>
    </source>
</evidence>
<keyword evidence="1" id="KW-1133">Transmembrane helix</keyword>
<keyword evidence="3" id="KW-1185">Reference proteome</keyword>
<dbReference type="Proteomes" id="UP000821837">
    <property type="component" value="Chromosome 6"/>
</dbReference>
<reference evidence="2" key="2">
    <citation type="submission" date="2021-09" db="EMBL/GenBank/DDBJ databases">
        <authorList>
            <person name="Jia N."/>
            <person name="Wang J."/>
            <person name="Shi W."/>
            <person name="Du L."/>
            <person name="Sun Y."/>
            <person name="Zhan W."/>
            <person name="Jiang J."/>
            <person name="Wang Q."/>
            <person name="Zhang B."/>
            <person name="Ji P."/>
            <person name="Sakyi L.B."/>
            <person name="Cui X."/>
            <person name="Yuan T."/>
            <person name="Jiang B."/>
            <person name="Yang W."/>
            <person name="Lam T.T.-Y."/>
            <person name="Chang Q."/>
            <person name="Ding S."/>
            <person name="Wang X."/>
            <person name="Zhu J."/>
            <person name="Ruan X."/>
            <person name="Zhao L."/>
            <person name="Wei J."/>
            <person name="Que T."/>
            <person name="Du C."/>
            <person name="Cheng J."/>
            <person name="Dai P."/>
            <person name="Han X."/>
            <person name="Huang E."/>
            <person name="Gao Y."/>
            <person name="Liu J."/>
            <person name="Shao H."/>
            <person name="Ye R."/>
            <person name="Li L."/>
            <person name="Wei W."/>
            <person name="Wang X."/>
            <person name="Wang C."/>
            <person name="Huo Q."/>
            <person name="Li W."/>
            <person name="Guo W."/>
            <person name="Chen H."/>
            <person name="Chen S."/>
            <person name="Zhou L."/>
            <person name="Zhou L."/>
            <person name="Ni X."/>
            <person name="Tian J."/>
            <person name="Zhou Y."/>
            <person name="Sheng Y."/>
            <person name="Liu T."/>
            <person name="Pan Y."/>
            <person name="Xia L."/>
            <person name="Li J."/>
            <person name="Zhao F."/>
            <person name="Cao W."/>
        </authorList>
    </citation>
    <scope>NUCLEOTIDE SEQUENCE</scope>
    <source>
        <strain evidence="2">Rsan-2018</strain>
        <tissue evidence="2">Larvae</tissue>
    </source>
</reference>
<protein>
    <submittedName>
        <fullName evidence="2">Uncharacterized protein</fullName>
    </submittedName>
</protein>
<evidence type="ECO:0000313" key="3">
    <source>
        <dbReference type="Proteomes" id="UP000821837"/>
    </source>
</evidence>
<reference evidence="2" key="1">
    <citation type="journal article" date="2020" name="Cell">
        <title>Large-Scale Comparative Analyses of Tick Genomes Elucidate Their Genetic Diversity and Vector Capacities.</title>
        <authorList>
            <consortium name="Tick Genome and Microbiome Consortium (TIGMIC)"/>
            <person name="Jia N."/>
            <person name="Wang J."/>
            <person name="Shi W."/>
            <person name="Du L."/>
            <person name="Sun Y."/>
            <person name="Zhan W."/>
            <person name="Jiang J.F."/>
            <person name="Wang Q."/>
            <person name="Zhang B."/>
            <person name="Ji P."/>
            <person name="Bell-Sakyi L."/>
            <person name="Cui X.M."/>
            <person name="Yuan T.T."/>
            <person name="Jiang B.G."/>
            <person name="Yang W.F."/>
            <person name="Lam T.T."/>
            <person name="Chang Q.C."/>
            <person name="Ding S.J."/>
            <person name="Wang X.J."/>
            <person name="Zhu J.G."/>
            <person name="Ruan X.D."/>
            <person name="Zhao L."/>
            <person name="Wei J.T."/>
            <person name="Ye R.Z."/>
            <person name="Que T.C."/>
            <person name="Du C.H."/>
            <person name="Zhou Y.H."/>
            <person name="Cheng J.X."/>
            <person name="Dai P.F."/>
            <person name="Guo W.B."/>
            <person name="Han X.H."/>
            <person name="Huang E.J."/>
            <person name="Li L.F."/>
            <person name="Wei W."/>
            <person name="Gao Y.C."/>
            <person name="Liu J.Z."/>
            <person name="Shao H.Z."/>
            <person name="Wang X."/>
            <person name="Wang C.C."/>
            <person name="Yang T.C."/>
            <person name="Huo Q.B."/>
            <person name="Li W."/>
            <person name="Chen H.Y."/>
            <person name="Chen S.E."/>
            <person name="Zhou L.G."/>
            <person name="Ni X.B."/>
            <person name="Tian J.H."/>
            <person name="Sheng Y."/>
            <person name="Liu T."/>
            <person name="Pan Y.S."/>
            <person name="Xia L.Y."/>
            <person name="Li J."/>
            <person name="Zhao F."/>
            <person name="Cao W.C."/>
        </authorList>
    </citation>
    <scope>NUCLEOTIDE SEQUENCE</scope>
    <source>
        <strain evidence="2">Rsan-2018</strain>
    </source>
</reference>
<accession>A0A9D4PP24</accession>
<keyword evidence="1" id="KW-0472">Membrane</keyword>
<proteinExistence type="predicted"/>
<feature type="transmembrane region" description="Helical" evidence="1">
    <location>
        <begin position="54"/>
        <end position="79"/>
    </location>
</feature>
<organism evidence="2 3">
    <name type="scientific">Rhipicephalus sanguineus</name>
    <name type="common">Brown dog tick</name>
    <name type="synonym">Ixodes sanguineus</name>
    <dbReference type="NCBI Taxonomy" id="34632"/>
    <lineage>
        <taxon>Eukaryota</taxon>
        <taxon>Metazoa</taxon>
        <taxon>Ecdysozoa</taxon>
        <taxon>Arthropoda</taxon>
        <taxon>Chelicerata</taxon>
        <taxon>Arachnida</taxon>
        <taxon>Acari</taxon>
        <taxon>Parasitiformes</taxon>
        <taxon>Ixodida</taxon>
        <taxon>Ixodoidea</taxon>
        <taxon>Ixodidae</taxon>
        <taxon>Rhipicephalinae</taxon>
        <taxon>Rhipicephalus</taxon>
        <taxon>Rhipicephalus</taxon>
    </lineage>
</organism>
<sequence>MRNQGAHSSATGLDLNVSGHRRIPRLRLLGPDSVFSSQVEVVYEEVLDTRSPFLIAWVFCCVGSIIIFVPLPFILMPLFPGQMLCSRVGPVPVPPLTLSAQVARPPAAPPPPPIDTERLVGAGVPDDDCRLDFEGLRDCERPLERWGDACQLRRLGCFLFRC</sequence>
<evidence type="ECO:0000313" key="2">
    <source>
        <dbReference type="EMBL" id="KAH7948064.1"/>
    </source>
</evidence>
<dbReference type="AlphaFoldDB" id="A0A9D4PP24"/>
<comment type="caution">
    <text evidence="2">The sequence shown here is derived from an EMBL/GenBank/DDBJ whole genome shotgun (WGS) entry which is preliminary data.</text>
</comment>
<name>A0A9D4PP24_RHISA</name>